<feature type="non-terminal residue" evidence="10">
    <location>
        <position position="1"/>
    </location>
</feature>
<dbReference type="PROSITE" id="PS51328">
    <property type="entry name" value="L_LECTIN_LIKE"/>
    <property type="match status" value="1"/>
</dbReference>
<comment type="caution">
    <text evidence="10">The sequence shown here is derived from an EMBL/GenBank/DDBJ whole genome shotgun (WGS) entry which is preliminary data.</text>
</comment>
<keyword evidence="2 7" id="KW-0812">Transmembrane</keyword>
<evidence type="ECO:0000256" key="7">
    <source>
        <dbReference type="SAM" id="Phobius"/>
    </source>
</evidence>
<feature type="compositionally biased region" description="Polar residues" evidence="6">
    <location>
        <begin position="266"/>
        <end position="278"/>
    </location>
</feature>
<evidence type="ECO:0000256" key="8">
    <source>
        <dbReference type="SAM" id="SignalP"/>
    </source>
</evidence>
<protein>
    <recommendedName>
        <fullName evidence="9">L-type lectin-like domain-containing protein</fullName>
    </recommendedName>
</protein>
<keyword evidence="5 7" id="KW-0472">Membrane</keyword>
<dbReference type="GO" id="GO:0030134">
    <property type="term" value="C:COPII-coated ER to Golgi transport vesicle"/>
    <property type="evidence" value="ECO:0007669"/>
    <property type="project" value="TreeGrafter"/>
</dbReference>
<dbReference type="PANTHER" id="PTHR12223">
    <property type="entry name" value="VESICULAR MANNOSE-BINDING LECTIN"/>
    <property type="match status" value="1"/>
</dbReference>
<proteinExistence type="predicted"/>
<feature type="signal peptide" evidence="8">
    <location>
        <begin position="1"/>
        <end position="22"/>
    </location>
</feature>
<evidence type="ECO:0000313" key="10">
    <source>
        <dbReference type="EMBL" id="KAL0479169.1"/>
    </source>
</evidence>
<dbReference type="Gene3D" id="2.60.120.200">
    <property type="match status" value="1"/>
</dbReference>
<dbReference type="GO" id="GO:0005793">
    <property type="term" value="C:endoplasmic reticulum-Golgi intermediate compartment"/>
    <property type="evidence" value="ECO:0007669"/>
    <property type="project" value="TreeGrafter"/>
</dbReference>
<dbReference type="InterPro" id="IPR013320">
    <property type="entry name" value="ConA-like_dom_sf"/>
</dbReference>
<reference evidence="10 11" key="1">
    <citation type="submission" date="2024-03" db="EMBL/GenBank/DDBJ databases">
        <title>The Acrasis kona genome and developmental transcriptomes reveal deep origins of eukaryotic multicellular pathways.</title>
        <authorList>
            <person name="Sheikh S."/>
            <person name="Fu C.-J."/>
            <person name="Brown M.W."/>
            <person name="Baldauf S.L."/>
        </authorList>
    </citation>
    <scope>NUCLEOTIDE SEQUENCE [LARGE SCALE GENOMIC DNA]</scope>
    <source>
        <strain evidence="10 11">ATCC MYA-3509</strain>
    </source>
</reference>
<gene>
    <name evidence="10" type="ORF">AKO1_007992</name>
</gene>
<comment type="subcellular location">
    <subcellularLocation>
        <location evidence="1">Membrane</location>
        <topology evidence="1">Single-pass type I membrane protein</topology>
    </subcellularLocation>
</comment>
<dbReference type="PANTHER" id="PTHR12223:SF28">
    <property type="entry name" value="LECTIN, MANNOSE BINDING 1 LIKE"/>
    <property type="match status" value="1"/>
</dbReference>
<evidence type="ECO:0000256" key="6">
    <source>
        <dbReference type="SAM" id="MobiDB-lite"/>
    </source>
</evidence>
<keyword evidence="11" id="KW-1185">Reference proteome</keyword>
<evidence type="ECO:0000256" key="4">
    <source>
        <dbReference type="ARBA" id="ARBA00022989"/>
    </source>
</evidence>
<feature type="chain" id="PRO_5043867624" description="L-type lectin-like domain-containing protein" evidence="8">
    <location>
        <begin position="23"/>
        <end position="548"/>
    </location>
</feature>
<dbReference type="GO" id="GO:0000139">
    <property type="term" value="C:Golgi membrane"/>
    <property type="evidence" value="ECO:0007669"/>
    <property type="project" value="TreeGrafter"/>
</dbReference>
<evidence type="ECO:0000256" key="1">
    <source>
        <dbReference type="ARBA" id="ARBA00004479"/>
    </source>
</evidence>
<name>A0AAW2YQ22_9EUKA</name>
<evidence type="ECO:0000259" key="9">
    <source>
        <dbReference type="PROSITE" id="PS51328"/>
    </source>
</evidence>
<evidence type="ECO:0000256" key="5">
    <source>
        <dbReference type="ARBA" id="ARBA00023136"/>
    </source>
</evidence>
<dbReference type="InterPro" id="IPR051136">
    <property type="entry name" value="Intracellular_Lectin-GPT"/>
</dbReference>
<dbReference type="Pfam" id="PF03388">
    <property type="entry name" value="Lectin_leg-like"/>
    <property type="match status" value="1"/>
</dbReference>
<accession>A0AAW2YQ22</accession>
<feature type="region of interest" description="Disordered" evidence="6">
    <location>
        <begin position="266"/>
        <end position="351"/>
    </location>
</feature>
<dbReference type="GO" id="GO:0005537">
    <property type="term" value="F:D-mannose binding"/>
    <property type="evidence" value="ECO:0007669"/>
    <property type="project" value="TreeGrafter"/>
</dbReference>
<dbReference type="GO" id="GO:0005789">
    <property type="term" value="C:endoplasmic reticulum membrane"/>
    <property type="evidence" value="ECO:0007669"/>
    <property type="project" value="TreeGrafter"/>
</dbReference>
<dbReference type="AlphaFoldDB" id="A0AAW2YQ22"/>
<dbReference type="EMBL" id="JAOPGA020000506">
    <property type="protein sequence ID" value="KAL0479169.1"/>
    <property type="molecule type" value="Genomic_DNA"/>
</dbReference>
<organism evidence="10 11">
    <name type="scientific">Acrasis kona</name>
    <dbReference type="NCBI Taxonomy" id="1008807"/>
    <lineage>
        <taxon>Eukaryota</taxon>
        <taxon>Discoba</taxon>
        <taxon>Heterolobosea</taxon>
        <taxon>Tetramitia</taxon>
        <taxon>Eutetramitia</taxon>
        <taxon>Acrasidae</taxon>
        <taxon>Acrasis</taxon>
    </lineage>
</organism>
<dbReference type="GO" id="GO:0006888">
    <property type="term" value="P:endoplasmic reticulum to Golgi vesicle-mediated transport"/>
    <property type="evidence" value="ECO:0007669"/>
    <property type="project" value="TreeGrafter"/>
</dbReference>
<sequence>TRIALVLIVICATFVYNRHGTGKYNSYNFNYHNVDENNGKSGVKMDQHSFHAPFIFEGSSGIPNWEYGGSAVATESFVRLVPAIRSRVGYLWNTEPVQTSNWEVEMEFNIHNTYSPGADGMAFWYAKETQKTGGLFGNIDEFDGLGVVFDTYDNNANGDNPAVVAIIGHGQSGQWDYDNDLKSNQLDRCRSDFRNALSGLVKTRIQYLNKVLTVWMDTTNSNEYTKCFSVHNVQVPKGYYFGVTAMTGGLADYHDVYGFVAKDLSTSASPSRDNSISNYEEEEDRDVTYEEQHNSRKHHGWYDPYQQAQNTQVKDATTAAPVNAKKSSVTADGSKFSAPQLEPYAGNNVRIPEQPPTFGLSDEEEHKFFEDLRSNLKKFGYDEKKGKSPENELATQNGLLIMEALEEVARTVKASSTKNDIQNIVDRVQSVANKQQHVQTSMSDMSQHISQEVHQVLAELKTQTGNLQREMRKFDGMLNGLNVQVDDLAARHQLMGDSMNNQIPEVREQIRKSSSWFFWLMFLSFQCIFVLGILYIRSTSNKTVNKVF</sequence>
<evidence type="ECO:0000256" key="2">
    <source>
        <dbReference type="ARBA" id="ARBA00022692"/>
    </source>
</evidence>
<dbReference type="Proteomes" id="UP001431209">
    <property type="component" value="Unassembled WGS sequence"/>
</dbReference>
<keyword evidence="3 8" id="KW-0732">Signal</keyword>
<evidence type="ECO:0000256" key="3">
    <source>
        <dbReference type="ARBA" id="ARBA00022729"/>
    </source>
</evidence>
<feature type="transmembrane region" description="Helical" evidence="7">
    <location>
        <begin position="516"/>
        <end position="536"/>
    </location>
</feature>
<dbReference type="SUPFAM" id="SSF49899">
    <property type="entry name" value="Concanavalin A-like lectins/glucanases"/>
    <property type="match status" value="1"/>
</dbReference>
<feature type="domain" description="L-type lectin-like" evidence="9">
    <location>
        <begin position="42"/>
        <end position="264"/>
    </location>
</feature>
<keyword evidence="4 7" id="KW-1133">Transmembrane helix</keyword>
<dbReference type="InterPro" id="IPR005052">
    <property type="entry name" value="Lectin_leg"/>
</dbReference>
<feature type="compositionally biased region" description="Polar residues" evidence="6">
    <location>
        <begin position="306"/>
        <end position="315"/>
    </location>
</feature>
<evidence type="ECO:0000313" key="11">
    <source>
        <dbReference type="Proteomes" id="UP001431209"/>
    </source>
</evidence>